<proteinExistence type="predicted"/>
<name>A0ABU5LSE7_9SPHN</name>
<accession>A0ABU5LSE7</accession>
<comment type="caution">
    <text evidence="1">The sequence shown here is derived from an EMBL/GenBank/DDBJ whole genome shotgun (WGS) entry which is preliminary data.</text>
</comment>
<evidence type="ECO:0000313" key="2">
    <source>
        <dbReference type="Proteomes" id="UP001292182"/>
    </source>
</evidence>
<sequence>MMAALLLLVADPVPLTLYRRQGATLAQVEADLWRCRLVTTGPAAGGERPDGAALLDNGASGNPAGETIAGCMATYGWHGHALSERERRDLYRLAPAARRKALARLVGRP</sequence>
<protein>
    <submittedName>
        <fullName evidence="1">Uncharacterized protein</fullName>
    </submittedName>
</protein>
<dbReference type="Proteomes" id="UP001292182">
    <property type="component" value="Unassembled WGS sequence"/>
</dbReference>
<dbReference type="RefSeq" id="WP_322539701.1">
    <property type="nucleotide sequence ID" value="NZ_JAOBTW010000013.1"/>
</dbReference>
<reference evidence="2" key="1">
    <citation type="submission" date="2023-07" db="EMBL/GenBank/DDBJ databases">
        <title>Whole genome sequence analysis of rice epiphytic Sphingomonas sanguinis OsEp_Plm_15B2.</title>
        <authorList>
            <person name="Sahu K.P."/>
            <person name="Asharani P."/>
            <person name="Reddy B."/>
            <person name="Kumar A."/>
        </authorList>
    </citation>
    <scope>NUCLEOTIDE SEQUENCE [LARGE SCALE GENOMIC DNA]</scope>
    <source>
        <strain evidence="2">OsEp_Plm_15B2</strain>
    </source>
</reference>
<gene>
    <name evidence="1" type="ORF">N4G62_12550</name>
</gene>
<dbReference type="EMBL" id="JAOBTW010000013">
    <property type="protein sequence ID" value="MDZ7282858.1"/>
    <property type="molecule type" value="Genomic_DNA"/>
</dbReference>
<keyword evidence="2" id="KW-1185">Reference proteome</keyword>
<evidence type="ECO:0000313" key="1">
    <source>
        <dbReference type="EMBL" id="MDZ7282858.1"/>
    </source>
</evidence>
<organism evidence="1 2">
    <name type="scientific">Sphingomonas sanguinis</name>
    <dbReference type="NCBI Taxonomy" id="33051"/>
    <lineage>
        <taxon>Bacteria</taxon>
        <taxon>Pseudomonadati</taxon>
        <taxon>Pseudomonadota</taxon>
        <taxon>Alphaproteobacteria</taxon>
        <taxon>Sphingomonadales</taxon>
        <taxon>Sphingomonadaceae</taxon>
        <taxon>Sphingomonas</taxon>
    </lineage>
</organism>